<accession>A0A0A9H0R9</accession>
<proteinExistence type="predicted"/>
<reference evidence="1" key="1">
    <citation type="submission" date="2014-09" db="EMBL/GenBank/DDBJ databases">
        <authorList>
            <person name="Magalhaes I.L.F."/>
            <person name="Oliveira U."/>
            <person name="Santos F.R."/>
            <person name="Vidigal T.H.D.A."/>
            <person name="Brescovit A.D."/>
            <person name="Santos A.J."/>
        </authorList>
    </citation>
    <scope>NUCLEOTIDE SEQUENCE</scope>
    <source>
        <tissue evidence="1">Shoot tissue taken approximately 20 cm above the soil surface</tissue>
    </source>
</reference>
<dbReference type="EMBL" id="GBRH01167529">
    <property type="protein sequence ID" value="JAE30367.1"/>
    <property type="molecule type" value="Transcribed_RNA"/>
</dbReference>
<sequence length="99" mass="11010">MWTGMIQGPLERDRITNTTLQHLLTVSMAAKMKNSVAQLPLLKSKSPRPVPYRVGGILCCDLCGHLVRLFQGLVSVVRDGLWSIWSKQIVELKFSDSSG</sequence>
<dbReference type="AlphaFoldDB" id="A0A0A9H0R9"/>
<protein>
    <submittedName>
        <fullName evidence="1">Uncharacterized protein</fullName>
    </submittedName>
</protein>
<name>A0A0A9H0R9_ARUDO</name>
<organism evidence="1">
    <name type="scientific">Arundo donax</name>
    <name type="common">Giant reed</name>
    <name type="synonym">Donax arundinaceus</name>
    <dbReference type="NCBI Taxonomy" id="35708"/>
    <lineage>
        <taxon>Eukaryota</taxon>
        <taxon>Viridiplantae</taxon>
        <taxon>Streptophyta</taxon>
        <taxon>Embryophyta</taxon>
        <taxon>Tracheophyta</taxon>
        <taxon>Spermatophyta</taxon>
        <taxon>Magnoliopsida</taxon>
        <taxon>Liliopsida</taxon>
        <taxon>Poales</taxon>
        <taxon>Poaceae</taxon>
        <taxon>PACMAD clade</taxon>
        <taxon>Arundinoideae</taxon>
        <taxon>Arundineae</taxon>
        <taxon>Arundo</taxon>
    </lineage>
</organism>
<reference evidence="1" key="2">
    <citation type="journal article" date="2015" name="Data Brief">
        <title>Shoot transcriptome of the giant reed, Arundo donax.</title>
        <authorList>
            <person name="Barrero R.A."/>
            <person name="Guerrero F.D."/>
            <person name="Moolhuijzen P."/>
            <person name="Goolsby J.A."/>
            <person name="Tidwell J."/>
            <person name="Bellgard S.E."/>
            <person name="Bellgard M.I."/>
        </authorList>
    </citation>
    <scope>NUCLEOTIDE SEQUENCE</scope>
    <source>
        <tissue evidence="1">Shoot tissue taken approximately 20 cm above the soil surface</tissue>
    </source>
</reference>
<evidence type="ECO:0000313" key="1">
    <source>
        <dbReference type="EMBL" id="JAE30367.1"/>
    </source>
</evidence>